<comment type="caution">
    <text evidence="2">The sequence shown here is derived from an EMBL/GenBank/DDBJ whole genome shotgun (WGS) entry which is preliminary data.</text>
</comment>
<dbReference type="Gene3D" id="2.40.33.20">
    <property type="entry name" value="PK beta-barrel domain-like"/>
    <property type="match status" value="1"/>
</dbReference>
<dbReference type="AlphaFoldDB" id="A0A6V8LUH9"/>
<protein>
    <recommendedName>
        <fullName evidence="1">MOSC domain-containing protein</fullName>
    </recommendedName>
</protein>
<proteinExistence type="predicted"/>
<accession>A0A6V8LUH9</accession>
<dbReference type="GO" id="GO:0030170">
    <property type="term" value="F:pyridoxal phosphate binding"/>
    <property type="evidence" value="ECO:0007669"/>
    <property type="project" value="InterPro"/>
</dbReference>
<reference evidence="2 3" key="1">
    <citation type="submission" date="2020-04" db="EMBL/GenBank/DDBJ databases">
        <authorList>
            <consortium name="Desulfovibrio sp. FSS-1 genome sequencing consortium"/>
            <person name="Shimoshige H."/>
            <person name="Kobayashi H."/>
            <person name="Maekawa T."/>
        </authorList>
    </citation>
    <scope>NUCLEOTIDE SEQUENCE [LARGE SCALE GENOMIC DNA]</scope>
    <source>
        <strain evidence="2 3">SIID29052-01</strain>
    </source>
</reference>
<organism evidence="2 3">
    <name type="scientific">Fundidesulfovibrio magnetotacticus</name>
    <dbReference type="NCBI Taxonomy" id="2730080"/>
    <lineage>
        <taxon>Bacteria</taxon>
        <taxon>Pseudomonadati</taxon>
        <taxon>Thermodesulfobacteriota</taxon>
        <taxon>Desulfovibrionia</taxon>
        <taxon>Desulfovibrionales</taxon>
        <taxon>Desulfovibrionaceae</taxon>
        <taxon>Fundidesulfovibrio</taxon>
    </lineage>
</organism>
<gene>
    <name evidence="2" type="ORF">NNJEOMEG_01603</name>
</gene>
<dbReference type="PROSITE" id="PS51340">
    <property type="entry name" value="MOSC"/>
    <property type="match status" value="1"/>
</dbReference>
<name>A0A6V8LUH9_9BACT</name>
<sequence length="144" mass="15001">MAVVRAVSVSDRKGAKKAPVESVELVAEHGVAGDAHAGSHRQVSLLDFGAMEGMRLQLPTIGPGSFAENLAVEGLDALGLALGDRIGVGPDAVLEITQIGKECHQGCEIRRIVGDCIMPRQGLFARVLQGGAVRPGDGVRRVKS</sequence>
<dbReference type="GO" id="GO:0003824">
    <property type="term" value="F:catalytic activity"/>
    <property type="evidence" value="ECO:0007669"/>
    <property type="project" value="InterPro"/>
</dbReference>
<dbReference type="InterPro" id="IPR052716">
    <property type="entry name" value="MOSC_domain"/>
</dbReference>
<dbReference type="InterPro" id="IPR005302">
    <property type="entry name" value="MoCF_Sase_C"/>
</dbReference>
<dbReference type="PANTHER" id="PTHR36930">
    <property type="entry name" value="METAL-SULFUR CLUSTER BIOSYNTHESIS PROTEINS YUAD-RELATED"/>
    <property type="match status" value="1"/>
</dbReference>
<dbReference type="Proteomes" id="UP000494245">
    <property type="component" value="Unassembled WGS sequence"/>
</dbReference>
<dbReference type="EMBL" id="BLTE01000006">
    <property type="protein sequence ID" value="GFK93769.1"/>
    <property type="molecule type" value="Genomic_DNA"/>
</dbReference>
<reference evidence="2 3" key="2">
    <citation type="submission" date="2020-05" db="EMBL/GenBank/DDBJ databases">
        <title>Draft genome sequence of Desulfovibrio sp. strainFSS-1.</title>
        <authorList>
            <person name="Shimoshige H."/>
            <person name="Kobayashi H."/>
            <person name="Maekawa T."/>
        </authorList>
    </citation>
    <scope>NUCLEOTIDE SEQUENCE [LARGE SCALE GENOMIC DNA]</scope>
    <source>
        <strain evidence="2 3">SIID29052-01</strain>
    </source>
</reference>
<evidence type="ECO:0000313" key="3">
    <source>
        <dbReference type="Proteomes" id="UP000494245"/>
    </source>
</evidence>
<dbReference type="RefSeq" id="WP_173083138.1">
    <property type="nucleotide sequence ID" value="NZ_BLTE01000006.1"/>
</dbReference>
<dbReference type="GO" id="GO:0030151">
    <property type="term" value="F:molybdenum ion binding"/>
    <property type="evidence" value="ECO:0007669"/>
    <property type="project" value="InterPro"/>
</dbReference>
<dbReference type="Pfam" id="PF03473">
    <property type="entry name" value="MOSC"/>
    <property type="match status" value="1"/>
</dbReference>
<evidence type="ECO:0000313" key="2">
    <source>
        <dbReference type="EMBL" id="GFK93769.1"/>
    </source>
</evidence>
<keyword evidence="3" id="KW-1185">Reference proteome</keyword>
<dbReference type="SUPFAM" id="SSF50800">
    <property type="entry name" value="PK beta-barrel domain-like"/>
    <property type="match status" value="1"/>
</dbReference>
<dbReference type="InterPro" id="IPR011037">
    <property type="entry name" value="Pyrv_Knase-like_insert_dom_sf"/>
</dbReference>
<feature type="domain" description="MOSC" evidence="1">
    <location>
        <begin position="18"/>
        <end position="142"/>
    </location>
</feature>
<evidence type="ECO:0000259" key="1">
    <source>
        <dbReference type="PROSITE" id="PS51340"/>
    </source>
</evidence>
<dbReference type="PANTHER" id="PTHR36930:SF1">
    <property type="entry name" value="MOSC DOMAIN-CONTAINING PROTEIN"/>
    <property type="match status" value="1"/>
</dbReference>